<protein>
    <recommendedName>
        <fullName evidence="6">D-alanyl-D-alanine carboxypeptidase/D-alanyl-D-alanine-endopeptidase</fullName>
    </recommendedName>
</protein>
<gene>
    <name evidence="4" type="ORF">GETHLI_02830</name>
</gene>
<comment type="caution">
    <text evidence="4">The sequence shown here is derived from an EMBL/GenBank/DDBJ whole genome shotgun (WGS) entry which is preliminary data.</text>
</comment>
<organism evidence="4 5">
    <name type="scientific">Geothrix limicola</name>
    <dbReference type="NCBI Taxonomy" id="2927978"/>
    <lineage>
        <taxon>Bacteria</taxon>
        <taxon>Pseudomonadati</taxon>
        <taxon>Acidobacteriota</taxon>
        <taxon>Holophagae</taxon>
        <taxon>Holophagales</taxon>
        <taxon>Holophagaceae</taxon>
        <taxon>Geothrix</taxon>
    </lineage>
</organism>
<dbReference type="PANTHER" id="PTHR30023:SF0">
    <property type="entry name" value="PENICILLIN-SENSITIVE CARBOXYPEPTIDASE A"/>
    <property type="match status" value="1"/>
</dbReference>
<dbReference type="InterPro" id="IPR012338">
    <property type="entry name" value="Beta-lactam/transpept-like"/>
</dbReference>
<reference evidence="4 5" key="1">
    <citation type="journal article" date="2023" name="Antonie Van Leeuwenhoek">
        <title>Mesoterricola silvestris gen. nov., sp. nov., Mesoterricola sediminis sp. nov., Geothrix oryzae sp. nov., Geothrix edaphica sp. nov., Geothrix rubra sp. nov., and Geothrix limicola sp. nov., six novel members of Acidobacteriota isolated from soils.</title>
        <authorList>
            <person name="Itoh H."/>
            <person name="Sugisawa Y."/>
            <person name="Mise K."/>
            <person name="Xu Z."/>
            <person name="Kuniyasu M."/>
            <person name="Ushijima N."/>
            <person name="Kawano K."/>
            <person name="Kobayashi E."/>
            <person name="Shiratori Y."/>
            <person name="Masuda Y."/>
            <person name="Senoo K."/>
        </authorList>
    </citation>
    <scope>NUCLEOTIDE SEQUENCE [LARGE SCALE GENOMIC DNA]</scope>
    <source>
        <strain evidence="4 5">Red804</strain>
    </source>
</reference>
<dbReference type="PRINTS" id="PR00922">
    <property type="entry name" value="DADACBPTASE3"/>
</dbReference>
<proteinExistence type="inferred from homology"/>
<dbReference type="Gene3D" id="3.50.80.20">
    <property type="entry name" value="D-Ala-D-Ala carboxypeptidase C, peptidase S13"/>
    <property type="match status" value="1"/>
</dbReference>
<dbReference type="EMBL" id="BSDE01000001">
    <property type="protein sequence ID" value="GLH71781.1"/>
    <property type="molecule type" value="Genomic_DNA"/>
</dbReference>
<comment type="similarity">
    <text evidence="1">Belongs to the peptidase S13 family.</text>
</comment>
<evidence type="ECO:0000313" key="4">
    <source>
        <dbReference type="EMBL" id="GLH71781.1"/>
    </source>
</evidence>
<dbReference type="SUPFAM" id="SSF56601">
    <property type="entry name" value="beta-lactamase/transpeptidase-like"/>
    <property type="match status" value="1"/>
</dbReference>
<name>A0ABQ5QBG9_9BACT</name>
<evidence type="ECO:0000256" key="3">
    <source>
        <dbReference type="SAM" id="SignalP"/>
    </source>
</evidence>
<feature type="signal peptide" evidence="3">
    <location>
        <begin position="1"/>
        <end position="18"/>
    </location>
</feature>
<feature type="chain" id="PRO_5046378335" description="D-alanyl-D-alanine carboxypeptidase/D-alanyl-D-alanine-endopeptidase" evidence="3">
    <location>
        <begin position="19"/>
        <end position="385"/>
    </location>
</feature>
<evidence type="ECO:0000313" key="5">
    <source>
        <dbReference type="Proteomes" id="UP001165069"/>
    </source>
</evidence>
<keyword evidence="2" id="KW-0378">Hydrolase</keyword>
<dbReference type="Pfam" id="PF02113">
    <property type="entry name" value="Peptidase_S13"/>
    <property type="match status" value="2"/>
</dbReference>
<sequence length="385" mass="42761">MRRLSLVALLAVSGLALGAQDIQSWARRLEARGVSVSAGLWEVGSGKVLERHREDLALIPASTTKVVSTYALLKTLKPDSTIDTEIWGDLKDGVVQGDLTFKGDGDPLLTSERIWLIAQSLKRLGVQRITGSIRLDQSAFDSQREPPGWENTSTDTLPPVLPLSVNFNRDEAGRLVADPERQSREIIQRTLQEAGIAIEGRANFEGRPNGLGAPRKLMAWTSPPLRALVLDINKWSNNFMVEMLVRRYGAGSWSRGVQRIQGFYRSVFGLGPEDIHITDGSGLSKENRLSARTLAIILRGAYHDFEVGPEFVSSLKIIGGEPWRLKIKDPNLTRRVRVKSGHLDQVNSLCGYVQRLDGEVRVFAIVLNGPCHDEDIWEQVSRWAN</sequence>
<dbReference type="PANTHER" id="PTHR30023">
    <property type="entry name" value="D-ALANYL-D-ALANINE CARBOXYPEPTIDASE"/>
    <property type="match status" value="1"/>
</dbReference>
<keyword evidence="3" id="KW-0732">Signal</keyword>
<evidence type="ECO:0000256" key="2">
    <source>
        <dbReference type="ARBA" id="ARBA00022801"/>
    </source>
</evidence>
<accession>A0ABQ5QBG9</accession>
<dbReference type="RefSeq" id="WP_285569327.1">
    <property type="nucleotide sequence ID" value="NZ_BSDE01000001.1"/>
</dbReference>
<evidence type="ECO:0008006" key="6">
    <source>
        <dbReference type="Google" id="ProtNLM"/>
    </source>
</evidence>
<keyword evidence="5" id="KW-1185">Reference proteome</keyword>
<dbReference type="Gene3D" id="3.40.710.10">
    <property type="entry name" value="DD-peptidase/beta-lactamase superfamily"/>
    <property type="match status" value="1"/>
</dbReference>
<dbReference type="InterPro" id="IPR000667">
    <property type="entry name" value="Peptidase_S13"/>
</dbReference>
<dbReference type="Proteomes" id="UP001165069">
    <property type="component" value="Unassembled WGS sequence"/>
</dbReference>
<evidence type="ECO:0000256" key="1">
    <source>
        <dbReference type="ARBA" id="ARBA00006096"/>
    </source>
</evidence>